<name>A0A929MXH1_9ACTO</name>
<protein>
    <submittedName>
        <fullName evidence="1">Uncharacterized protein</fullName>
    </submittedName>
</protein>
<sequence length="260" mass="27786">MSADEESTMVVVGRASLEGMLRASLPHTAKKLPDGADDGAGLMRLAVVRDCLMGLTVSVDRERALAVRFTVYDQDVVDADVVSVWLRRAAVESLVFFLAGSPVSRVSVVIAPDSGVTVKETGVLYGAQMVHVAPAAEPTSEDRCDAARLILGAAGTRMYQDARIELDPATVRVWAATAKAWNMPLKVRHGAGEGRSAYLWGIDSCLGWAHGSVLWEGPTTSEPLYQGASIPYLEEAVLPPPPVGAAQRGTMRYYSDGEDL</sequence>
<gene>
    <name evidence="1" type="ORF">HXK03_00405</name>
</gene>
<organism evidence="1 2">
    <name type="scientific">Schaalia georgiae</name>
    <dbReference type="NCBI Taxonomy" id="52768"/>
    <lineage>
        <taxon>Bacteria</taxon>
        <taxon>Bacillati</taxon>
        <taxon>Actinomycetota</taxon>
        <taxon>Actinomycetes</taxon>
        <taxon>Actinomycetales</taxon>
        <taxon>Actinomycetaceae</taxon>
        <taxon>Schaalia</taxon>
    </lineage>
</organism>
<accession>A0A929MXH1</accession>
<proteinExistence type="predicted"/>
<dbReference type="Proteomes" id="UP000718630">
    <property type="component" value="Unassembled WGS sequence"/>
</dbReference>
<evidence type="ECO:0000313" key="1">
    <source>
        <dbReference type="EMBL" id="MBF0939326.1"/>
    </source>
</evidence>
<evidence type="ECO:0000313" key="2">
    <source>
        <dbReference type="Proteomes" id="UP000718630"/>
    </source>
</evidence>
<reference evidence="1" key="1">
    <citation type="submission" date="2020-04" db="EMBL/GenBank/DDBJ databases">
        <title>Deep metagenomics examines the oral microbiome during advanced dental caries in children, revealing novel taxa and co-occurrences with host molecules.</title>
        <authorList>
            <person name="Baker J.L."/>
            <person name="Morton J.T."/>
            <person name="Dinis M."/>
            <person name="Alvarez R."/>
            <person name="Tran N.C."/>
            <person name="Knight R."/>
            <person name="Edlund A."/>
        </authorList>
    </citation>
    <scope>NUCLEOTIDE SEQUENCE</scope>
    <source>
        <strain evidence="1">JCVI_32_bin.64</strain>
    </source>
</reference>
<comment type="caution">
    <text evidence="1">The sequence shown here is derived from an EMBL/GenBank/DDBJ whole genome shotgun (WGS) entry which is preliminary data.</text>
</comment>
<dbReference type="AlphaFoldDB" id="A0A929MXH1"/>
<dbReference type="EMBL" id="JABZFZ010000009">
    <property type="protein sequence ID" value="MBF0939326.1"/>
    <property type="molecule type" value="Genomic_DNA"/>
</dbReference>